<dbReference type="Proteomes" id="UP000253816">
    <property type="component" value="Unassembled WGS sequence"/>
</dbReference>
<evidence type="ECO:0000256" key="1">
    <source>
        <dbReference type="SAM" id="Phobius"/>
    </source>
</evidence>
<name>A0A369KBA3_9BACT</name>
<feature type="transmembrane region" description="Helical" evidence="1">
    <location>
        <begin position="95"/>
        <end position="118"/>
    </location>
</feature>
<feature type="transmembrane region" description="Helical" evidence="1">
    <location>
        <begin position="54"/>
        <end position="83"/>
    </location>
</feature>
<evidence type="ECO:0000313" key="3">
    <source>
        <dbReference type="Proteomes" id="UP000253816"/>
    </source>
</evidence>
<proteinExistence type="predicted"/>
<keyword evidence="1" id="KW-1133">Transmembrane helix</keyword>
<feature type="transmembrane region" description="Helical" evidence="1">
    <location>
        <begin position="6"/>
        <end position="23"/>
    </location>
</feature>
<reference evidence="2 3" key="1">
    <citation type="submission" date="2018-07" db="EMBL/GenBank/DDBJ databases">
        <title>Comparative genomics of the Candidatus Parilichlamydiaceae reveals evidence of convergent evolution and genome reduction in the phylum Chlamydiae.</title>
        <authorList>
            <person name="Taylor-Brown A."/>
            <person name="Polkinghorne A."/>
        </authorList>
    </citation>
    <scope>NUCLEOTIDE SEQUENCE [LARGE SCALE GENOMIC DNA]</scope>
    <source>
        <strain evidence="2 3">Hat2</strain>
    </source>
</reference>
<dbReference type="EMBL" id="QQBG01000001">
    <property type="protein sequence ID" value="RDB31881.1"/>
    <property type="molecule type" value="Genomic_DNA"/>
</dbReference>
<keyword evidence="1" id="KW-0812">Transmembrane</keyword>
<accession>A0A369KBA3</accession>
<protein>
    <submittedName>
        <fullName evidence="2">Uncharacterized protein</fullName>
    </submittedName>
</protein>
<keyword evidence="1" id="KW-0472">Membrane</keyword>
<evidence type="ECO:0000313" key="2">
    <source>
        <dbReference type="EMBL" id="RDB31881.1"/>
    </source>
</evidence>
<dbReference type="AlphaFoldDB" id="A0A369KBA3"/>
<feature type="transmembrane region" description="Helical" evidence="1">
    <location>
        <begin position="142"/>
        <end position="166"/>
    </location>
</feature>
<sequence>MAVAFFFAVEMALFLFAAVLVLVEARVFVFVRDIVFLTVVVFAFFTVLAERAGFAFFVALLVAVVVFLTLEAAVFLFTAVAVLRVRVVLVTTLAFAGFLLVGEAAFLAVLLEAVFLLFGAREASNSPTSAWVTREEAEPTDFVLALLFVPLVPFFLIVPVLAFTFFSLELLASFACPNRTLDDGFFPTLVRSAGCFLLCECICELSAIKCPSPFWDC</sequence>
<gene>
    <name evidence="2" type="ORF">HAT2_00001</name>
</gene>
<feature type="transmembrane region" description="Helical" evidence="1">
    <location>
        <begin position="30"/>
        <end position="48"/>
    </location>
</feature>
<comment type="caution">
    <text evidence="2">The sequence shown here is derived from an EMBL/GenBank/DDBJ whole genome shotgun (WGS) entry which is preliminary data.</text>
</comment>
<organism evidence="2 3">
    <name type="scientific">Candidatus Similichlamydia laticola</name>
    <dbReference type="NCBI Taxonomy" id="2170265"/>
    <lineage>
        <taxon>Bacteria</taxon>
        <taxon>Pseudomonadati</taxon>
        <taxon>Chlamydiota</taxon>
        <taxon>Chlamydiia</taxon>
        <taxon>Parachlamydiales</taxon>
        <taxon>Candidatus Parilichlamydiaceae</taxon>
        <taxon>Candidatus Similichlamydia</taxon>
    </lineage>
</organism>
<keyword evidence="3" id="KW-1185">Reference proteome</keyword>